<evidence type="ECO:0000256" key="1">
    <source>
        <dbReference type="SAM" id="Phobius"/>
    </source>
</evidence>
<keyword evidence="3" id="KW-1185">Reference proteome</keyword>
<gene>
    <name evidence="2" type="ORF">FNW02_04865</name>
</gene>
<dbReference type="Proteomes" id="UP001165986">
    <property type="component" value="Unassembled WGS sequence"/>
</dbReference>
<name>A0AA40STX5_9NOST</name>
<feature type="transmembrane region" description="Helical" evidence="1">
    <location>
        <begin position="81"/>
        <end position="99"/>
    </location>
</feature>
<comment type="caution">
    <text evidence="2">The sequence shown here is derived from an EMBL/GenBank/DDBJ whole genome shotgun (WGS) entry which is preliminary data.</text>
</comment>
<dbReference type="GO" id="GO:0005694">
    <property type="term" value="C:chromosome"/>
    <property type="evidence" value="ECO:0007669"/>
    <property type="project" value="InterPro"/>
</dbReference>
<reference evidence="2" key="1">
    <citation type="submission" date="2019-07" db="EMBL/GenBank/DDBJ databases">
        <title>Toxilogical consequences of a new and cryptic species of cyanobacteria (Komarekiella delphini-convector) recovered from the epidermis of a bottlenose dolphin and 1500 ft. in the air.</title>
        <authorList>
            <person name="Brown A.O."/>
            <person name="Dvorak P."/>
            <person name="Villanueva C.D."/>
            <person name="Foss A.J."/>
            <person name="Garvey A.D."/>
            <person name="Gibson Q.A."/>
            <person name="Johansen J.R."/>
            <person name="Casamatta D.A."/>
        </authorList>
    </citation>
    <scope>NUCLEOTIDE SEQUENCE</scope>
    <source>
        <strain evidence="2">SJRDD-AB1</strain>
    </source>
</reference>
<organism evidence="2 3">
    <name type="scientific">Komarekiella delphini-convector SJRDD-AB1</name>
    <dbReference type="NCBI Taxonomy" id="2593771"/>
    <lineage>
        <taxon>Bacteria</taxon>
        <taxon>Bacillati</taxon>
        <taxon>Cyanobacteriota</taxon>
        <taxon>Cyanophyceae</taxon>
        <taxon>Nostocales</taxon>
        <taxon>Nostocaceae</taxon>
        <taxon>Komarekiella</taxon>
        <taxon>Komarekiella delphini-convector</taxon>
    </lineage>
</organism>
<keyword evidence="1" id="KW-1133">Transmembrane helix</keyword>
<feature type="transmembrane region" description="Helical" evidence="1">
    <location>
        <begin position="170"/>
        <end position="188"/>
    </location>
</feature>
<keyword evidence="1" id="KW-0472">Membrane</keyword>
<feature type="transmembrane region" description="Helical" evidence="1">
    <location>
        <begin position="148"/>
        <end position="164"/>
    </location>
</feature>
<dbReference type="GO" id="GO:0003677">
    <property type="term" value="F:DNA binding"/>
    <property type="evidence" value="ECO:0007669"/>
    <property type="project" value="InterPro"/>
</dbReference>
<sequence length="434" mass="48880">MKCINCGTDNNLKDRTANQGRCTKCQHPFVFEPTSMGNVKITDPMFAKAIADISTNNTLFFTPKQLYYLLDNRIKFKTASIFGYIFIYVLFNIFISLLIGEFTLALLGSYSSLIISLIVNICFIYYFYTKSKSSKINIKYRQKYAKSLQIIGCIILAIGIYNSLLTFNSFSLFLIVVIMGMLSIYLGTRQLSRSGLLTQEFLFSQSQFQDWLKRWQEINNSNLKLLPAPRAENTLTKVNPDVTAYSFDRLIVCDSAVIAQLLIANNFHFENNCAILGINGYPQSIFDTTMQMLRRNPDLQVYALHDCSPQGIGLVHRLRTSPKWFKDSDVVVIDIGLTPRQIIATKRGMFIQSSPDSAQAAKELAGEIRQGLSTEEIEFLELGKFVELESFTPQKLIQVLQRGIAGSSNLQGDDSNLILVGDPGNDMYAVQSFG</sequence>
<dbReference type="Gene3D" id="3.40.1360.10">
    <property type="match status" value="1"/>
</dbReference>
<feature type="transmembrane region" description="Helical" evidence="1">
    <location>
        <begin position="105"/>
        <end position="128"/>
    </location>
</feature>
<proteinExistence type="predicted"/>
<keyword evidence="1" id="KW-0812">Transmembrane</keyword>
<dbReference type="SUPFAM" id="SSF56726">
    <property type="entry name" value="DNA topoisomerase IV, alpha subunit"/>
    <property type="match status" value="1"/>
</dbReference>
<protein>
    <submittedName>
        <fullName evidence="2">Uncharacterized protein</fullName>
    </submittedName>
</protein>
<evidence type="ECO:0000313" key="2">
    <source>
        <dbReference type="EMBL" id="MBD6615199.1"/>
    </source>
</evidence>
<dbReference type="InterPro" id="IPR036078">
    <property type="entry name" value="Spo11/TopoVI_A_sf"/>
</dbReference>
<evidence type="ECO:0000313" key="3">
    <source>
        <dbReference type="Proteomes" id="UP001165986"/>
    </source>
</evidence>
<accession>A0AA40STX5</accession>
<dbReference type="AlphaFoldDB" id="A0AA40STX5"/>
<dbReference type="EMBL" id="VJXY01000003">
    <property type="protein sequence ID" value="MBD6615199.1"/>
    <property type="molecule type" value="Genomic_DNA"/>
</dbReference>